<accession>A0A1R2CDM5</accession>
<dbReference type="AlphaFoldDB" id="A0A1R2CDM5"/>
<comment type="caution">
    <text evidence="1">The sequence shown here is derived from an EMBL/GenBank/DDBJ whole genome shotgun (WGS) entry which is preliminary data.</text>
</comment>
<sequence>MKSGYKERTKSVISTPSTPYKYDNQGNIVSSYHGLEKMPLTPMKYRELRSRHSENPCSRQKSPKSYSKFQLSKCFKSKLLLNMSKREVYVLRDGCTVSDKTRLPGFYYTYELINSNDRLIHFQEMKEFFLHCQKYFKTSAEFKFLFSCGGKILRCLHEIDALSKIVIVGHTPEYRGIVEQERPQTTKRDSRSPCYKTVSSDKTADPQILTNIESQFEVKSQKLPTRIRQFITPTRPYTTQTQTRLYKHIPSYNINDIKTKLGNVSQQIDSTFPTLCSQGIKKLKKKYNFTESELHSLYGKFKLLVLLSCGVDSNHDISLGINKKTFVDYYAKSL</sequence>
<name>A0A1R2CDM5_9CILI</name>
<evidence type="ECO:0000313" key="2">
    <source>
        <dbReference type="Proteomes" id="UP000187209"/>
    </source>
</evidence>
<organism evidence="1 2">
    <name type="scientific">Stentor coeruleus</name>
    <dbReference type="NCBI Taxonomy" id="5963"/>
    <lineage>
        <taxon>Eukaryota</taxon>
        <taxon>Sar</taxon>
        <taxon>Alveolata</taxon>
        <taxon>Ciliophora</taxon>
        <taxon>Postciliodesmatophora</taxon>
        <taxon>Heterotrichea</taxon>
        <taxon>Heterotrichida</taxon>
        <taxon>Stentoridae</taxon>
        <taxon>Stentor</taxon>
    </lineage>
</organism>
<dbReference type="Proteomes" id="UP000187209">
    <property type="component" value="Unassembled WGS sequence"/>
</dbReference>
<evidence type="ECO:0000313" key="1">
    <source>
        <dbReference type="EMBL" id="OMJ87075.1"/>
    </source>
</evidence>
<keyword evidence="2" id="KW-1185">Reference proteome</keyword>
<dbReference type="EMBL" id="MPUH01000187">
    <property type="protein sequence ID" value="OMJ87075.1"/>
    <property type="molecule type" value="Genomic_DNA"/>
</dbReference>
<proteinExistence type="predicted"/>
<protein>
    <submittedName>
        <fullName evidence="1">Uncharacterized protein</fullName>
    </submittedName>
</protein>
<gene>
    <name evidence="1" type="ORF">SteCoe_11320</name>
</gene>
<reference evidence="1 2" key="1">
    <citation type="submission" date="2016-11" db="EMBL/GenBank/DDBJ databases">
        <title>The macronuclear genome of Stentor coeruleus: a giant cell with tiny introns.</title>
        <authorList>
            <person name="Slabodnick M."/>
            <person name="Ruby J.G."/>
            <person name="Reiff S.B."/>
            <person name="Swart E.C."/>
            <person name="Gosai S."/>
            <person name="Prabakaran S."/>
            <person name="Witkowska E."/>
            <person name="Larue G.E."/>
            <person name="Fisher S."/>
            <person name="Freeman R.M."/>
            <person name="Gunawardena J."/>
            <person name="Chu W."/>
            <person name="Stover N.A."/>
            <person name="Gregory B.D."/>
            <person name="Nowacki M."/>
            <person name="Derisi J."/>
            <person name="Roy S.W."/>
            <person name="Marshall W.F."/>
            <person name="Sood P."/>
        </authorList>
    </citation>
    <scope>NUCLEOTIDE SEQUENCE [LARGE SCALE GENOMIC DNA]</scope>
    <source>
        <strain evidence="1">WM001</strain>
    </source>
</reference>